<evidence type="ECO:0000313" key="5">
    <source>
        <dbReference type="EMBL" id="CDM58323.1"/>
    </source>
</evidence>
<accession>W6RHS1</accession>
<dbReference type="PATRIC" id="fig|348824.6.peg.2880"/>
<feature type="domain" description="NADP-dependent oxidoreductase" evidence="4">
    <location>
        <begin position="42"/>
        <end position="284"/>
    </location>
</feature>
<dbReference type="Proteomes" id="UP000019443">
    <property type="component" value="Chromosome"/>
</dbReference>
<dbReference type="SUPFAM" id="SSF51430">
    <property type="entry name" value="NAD(P)-linked oxidoreductase"/>
    <property type="match status" value="1"/>
</dbReference>
<evidence type="ECO:0000256" key="2">
    <source>
        <dbReference type="PIRSR" id="PIRSR000097-2"/>
    </source>
</evidence>
<dbReference type="Gene3D" id="3.20.20.100">
    <property type="entry name" value="NADP-dependent oxidoreductase domain"/>
    <property type="match status" value="1"/>
</dbReference>
<dbReference type="EC" id="1.1.1.-" evidence="5"/>
<reference evidence="5" key="1">
    <citation type="submission" date="2013-11" db="EMBL/GenBank/DDBJ databases">
        <title>Draft genome sequence of the broad-host-range Rhizobium sp. LPU83 strain, a member of the low-genetic diversity Oregon-like Rhizobium sp. group.</title>
        <authorList>
            <person name="Wibberg D."/>
            <person name="Puehler A."/>
            <person name="Schlueter A."/>
        </authorList>
    </citation>
    <scope>NUCLEOTIDE SEQUENCE [LARGE SCALE GENOMIC DNA]</scope>
    <source>
        <strain evidence="5">LPU83</strain>
    </source>
</reference>
<name>W6RHS1_9HYPH</name>
<dbReference type="PANTHER" id="PTHR43638">
    <property type="entry name" value="OXIDOREDUCTASE, ALDO/KETO REDUCTASE FAMILY PROTEIN"/>
    <property type="match status" value="1"/>
</dbReference>
<dbReference type="PANTHER" id="PTHR43638:SF3">
    <property type="entry name" value="ALDEHYDE REDUCTASE"/>
    <property type="match status" value="1"/>
</dbReference>
<keyword evidence="6" id="KW-1185">Reference proteome</keyword>
<organism evidence="5 6">
    <name type="scientific">Rhizobium favelukesii</name>
    <dbReference type="NCBI Taxonomy" id="348824"/>
    <lineage>
        <taxon>Bacteria</taxon>
        <taxon>Pseudomonadati</taxon>
        <taxon>Pseudomonadota</taxon>
        <taxon>Alphaproteobacteria</taxon>
        <taxon>Hyphomicrobiales</taxon>
        <taxon>Rhizobiaceae</taxon>
        <taxon>Rhizobium/Agrobacterium group</taxon>
        <taxon>Rhizobium</taxon>
    </lineage>
</organism>
<protein>
    <submittedName>
        <fullName evidence="5">Aldo/keto reductase</fullName>
        <ecNumber evidence="5">1.1.1.-</ecNumber>
    </submittedName>
</protein>
<dbReference type="GO" id="GO:0016491">
    <property type="term" value="F:oxidoreductase activity"/>
    <property type="evidence" value="ECO:0007669"/>
    <property type="project" value="UniProtKB-KW"/>
</dbReference>
<evidence type="ECO:0000313" key="6">
    <source>
        <dbReference type="Proteomes" id="UP000019443"/>
    </source>
</evidence>
<dbReference type="HOGENOM" id="CLU_023205_2_3_5"/>
<evidence type="ECO:0000256" key="1">
    <source>
        <dbReference type="PIRSR" id="PIRSR000097-1"/>
    </source>
</evidence>
<sequence length="284" mass="31265">MVTGLVERLPGRPTFIENGTTIMQDAAIPVIRFPNGIEVPALGQGTWNMGEKPSEAKSEMESLRAGLDLGMTLIDTAEMYADGGAERIVGEAIRGRREEVFLVSKVYPWNASRSGTIGACEHSLSRLGTDRIDLYLLHWRGDQPLSETVEAFEELKASGKIGAWGVSNFDEDDMKELLGVPGGRNVAANQVLYNLSRRGIEYDLLPWCQERQIPVMAYSPIEQGRILHHPELIRVAKAYQATPAQVALAFLLERDDVMVIPKTSSAARAAENRDAVSLDITDED</sequence>
<dbReference type="InterPro" id="IPR036812">
    <property type="entry name" value="NAD(P)_OxRdtase_dom_sf"/>
</dbReference>
<dbReference type="EMBL" id="HG916852">
    <property type="protein sequence ID" value="CDM58323.1"/>
    <property type="molecule type" value="Genomic_DNA"/>
</dbReference>
<evidence type="ECO:0000259" key="4">
    <source>
        <dbReference type="Pfam" id="PF00248"/>
    </source>
</evidence>
<dbReference type="PRINTS" id="PR00069">
    <property type="entry name" value="ALDKETRDTASE"/>
</dbReference>
<proteinExistence type="predicted"/>
<dbReference type="PIRSF" id="PIRSF000097">
    <property type="entry name" value="AKR"/>
    <property type="match status" value="1"/>
</dbReference>
<dbReference type="AlphaFoldDB" id="W6RHS1"/>
<feature type="binding site" evidence="2">
    <location>
        <position position="138"/>
    </location>
    <ligand>
        <name>substrate</name>
    </ligand>
</feature>
<dbReference type="eggNOG" id="COG0656">
    <property type="taxonomic scope" value="Bacteria"/>
</dbReference>
<gene>
    <name evidence="5" type="ORF">LPU83_2671</name>
</gene>
<dbReference type="Pfam" id="PF00248">
    <property type="entry name" value="Aldo_ket_red"/>
    <property type="match status" value="1"/>
</dbReference>
<feature type="active site" description="Proton donor" evidence="1">
    <location>
        <position position="80"/>
    </location>
</feature>
<dbReference type="CDD" id="cd19138">
    <property type="entry name" value="AKR_YeaE"/>
    <property type="match status" value="1"/>
</dbReference>
<dbReference type="KEGG" id="rhl:LPU83_2671"/>
<feature type="site" description="Lowers pKa of active site Tyr" evidence="3">
    <location>
        <position position="105"/>
    </location>
</feature>
<evidence type="ECO:0000256" key="3">
    <source>
        <dbReference type="PIRSR" id="PIRSR000097-3"/>
    </source>
</evidence>
<dbReference type="InterPro" id="IPR023210">
    <property type="entry name" value="NADP_OxRdtase_dom"/>
</dbReference>
<keyword evidence="5" id="KW-0560">Oxidoreductase</keyword>
<dbReference type="InterPro" id="IPR020471">
    <property type="entry name" value="AKR"/>
</dbReference>